<name>A0A397V5F5_9GLOM</name>
<evidence type="ECO:0000313" key="3">
    <source>
        <dbReference type="Proteomes" id="UP000266673"/>
    </source>
</evidence>
<evidence type="ECO:0000313" key="2">
    <source>
        <dbReference type="EMBL" id="RIB16868.1"/>
    </source>
</evidence>
<keyword evidence="3" id="KW-1185">Reference proteome</keyword>
<feature type="chain" id="PRO_5017395546" description="Peptidase S1 domain-containing protein" evidence="1">
    <location>
        <begin position="22"/>
        <end position="445"/>
    </location>
</feature>
<protein>
    <recommendedName>
        <fullName evidence="4">Peptidase S1 domain-containing protein</fullName>
    </recommendedName>
</protein>
<feature type="signal peptide" evidence="1">
    <location>
        <begin position="1"/>
        <end position="21"/>
    </location>
</feature>
<organism evidence="2 3">
    <name type="scientific">Gigaspora rosea</name>
    <dbReference type="NCBI Taxonomy" id="44941"/>
    <lineage>
        <taxon>Eukaryota</taxon>
        <taxon>Fungi</taxon>
        <taxon>Fungi incertae sedis</taxon>
        <taxon>Mucoromycota</taxon>
        <taxon>Glomeromycotina</taxon>
        <taxon>Glomeromycetes</taxon>
        <taxon>Diversisporales</taxon>
        <taxon>Gigasporaceae</taxon>
        <taxon>Gigaspora</taxon>
    </lineage>
</organism>
<accession>A0A397V5F5</accession>
<comment type="caution">
    <text evidence="2">The sequence shown here is derived from an EMBL/GenBank/DDBJ whole genome shotgun (WGS) entry which is preliminary data.</text>
</comment>
<keyword evidence="1" id="KW-0732">Signal</keyword>
<dbReference type="InterPro" id="IPR009003">
    <property type="entry name" value="Peptidase_S1_PA"/>
</dbReference>
<dbReference type="OrthoDB" id="2345133at2759"/>
<dbReference type="InterPro" id="IPR043504">
    <property type="entry name" value="Peptidase_S1_PA_chymotrypsin"/>
</dbReference>
<dbReference type="SUPFAM" id="SSF50494">
    <property type="entry name" value="Trypsin-like serine proteases"/>
    <property type="match status" value="1"/>
</dbReference>
<dbReference type="AlphaFoldDB" id="A0A397V5F5"/>
<dbReference type="EMBL" id="QKWP01000646">
    <property type="protein sequence ID" value="RIB16868.1"/>
    <property type="molecule type" value="Genomic_DNA"/>
</dbReference>
<proteinExistence type="predicted"/>
<dbReference type="Proteomes" id="UP000266673">
    <property type="component" value="Unassembled WGS sequence"/>
</dbReference>
<evidence type="ECO:0000256" key="1">
    <source>
        <dbReference type="SAM" id="SignalP"/>
    </source>
</evidence>
<dbReference type="Gene3D" id="2.40.10.10">
    <property type="entry name" value="Trypsin-like serine proteases"/>
    <property type="match status" value="2"/>
</dbReference>
<reference evidence="2 3" key="1">
    <citation type="submission" date="2018-06" db="EMBL/GenBank/DDBJ databases">
        <title>Comparative genomics reveals the genomic features of Rhizophagus irregularis, R. cerebriforme, R. diaphanum and Gigaspora rosea, and their symbiotic lifestyle signature.</title>
        <authorList>
            <person name="Morin E."/>
            <person name="San Clemente H."/>
            <person name="Chen E.C.H."/>
            <person name="De La Providencia I."/>
            <person name="Hainaut M."/>
            <person name="Kuo A."/>
            <person name="Kohler A."/>
            <person name="Murat C."/>
            <person name="Tang N."/>
            <person name="Roy S."/>
            <person name="Loubradou J."/>
            <person name="Henrissat B."/>
            <person name="Grigoriev I.V."/>
            <person name="Corradi N."/>
            <person name="Roux C."/>
            <person name="Martin F.M."/>
        </authorList>
    </citation>
    <scope>NUCLEOTIDE SEQUENCE [LARGE SCALE GENOMIC DNA]</scope>
    <source>
        <strain evidence="2 3">DAOM 194757</strain>
    </source>
</reference>
<sequence>MKYLHILISILIVFILPNCLMVHSQEGSKEPLARLWNINNDEIPKYLSIEKNLSIVDVTLKQFLDENNFGGTYVDVLQNMIFVYTLNFTRAEEIKKLPEINPYVNILNFTGVSNSTFIMNRRFGDVSFIASIHKPFCMSYIDSKINNIVIISCQEDRNYSGNIRFERAIRGSALRPIFKYFTCIDNSTTNNNIPNINNLKLEKRNEIVIRASGGDGVTLENKVLDKRHLCTLGFWAKDDKNNDYFGLAAHCYIFNSSQPFLNSSQAFLTPWNSNNSHEIHIGEMFYRHEQIDFGLIIKKNEEVKPEPFIRDSINTNLFIEDLIEVSSNGVHLCHSGINSHVECGYVETLNGFLARGEFGVFTDLILSNVISFGGDSGGPVFSYKQDQKFASLNGIHCFTKKNFINGTLSESIGGYTTISSILSSVSGTINITIPTVPKNQQFDTL</sequence>
<evidence type="ECO:0008006" key="4">
    <source>
        <dbReference type="Google" id="ProtNLM"/>
    </source>
</evidence>
<gene>
    <name evidence="2" type="ORF">C2G38_2246763</name>
</gene>